<evidence type="ECO:0000313" key="4">
    <source>
        <dbReference type="Proteomes" id="UP000320390"/>
    </source>
</evidence>
<accession>A0A518EUL4</accession>
<dbReference type="EMBL" id="CP036434">
    <property type="protein sequence ID" value="QDV07786.1"/>
    <property type="molecule type" value="Genomic_DNA"/>
</dbReference>
<dbReference type="Proteomes" id="UP000320390">
    <property type="component" value="Chromosome"/>
</dbReference>
<feature type="chain" id="PRO_5022150435" description="SbsA Ig-like domain-containing protein" evidence="2">
    <location>
        <begin position="26"/>
        <end position="1202"/>
    </location>
</feature>
<dbReference type="AlphaFoldDB" id="A0A518EUL4"/>
<evidence type="ECO:0008006" key="5">
    <source>
        <dbReference type="Google" id="ProtNLM"/>
    </source>
</evidence>
<evidence type="ECO:0000256" key="2">
    <source>
        <dbReference type="SAM" id="SignalP"/>
    </source>
</evidence>
<evidence type="ECO:0000256" key="1">
    <source>
        <dbReference type="ARBA" id="ARBA00022729"/>
    </source>
</evidence>
<keyword evidence="1 2" id="KW-0732">Signal</keyword>
<reference evidence="3 4" key="1">
    <citation type="submission" date="2019-02" db="EMBL/GenBank/DDBJ databases">
        <title>Deep-cultivation of Planctomycetes and their phenomic and genomic characterization uncovers novel biology.</title>
        <authorList>
            <person name="Wiegand S."/>
            <person name="Jogler M."/>
            <person name="Boedeker C."/>
            <person name="Pinto D."/>
            <person name="Vollmers J."/>
            <person name="Rivas-Marin E."/>
            <person name="Kohn T."/>
            <person name="Peeters S.H."/>
            <person name="Heuer A."/>
            <person name="Rast P."/>
            <person name="Oberbeckmann S."/>
            <person name="Bunk B."/>
            <person name="Jeske O."/>
            <person name="Meyerdierks A."/>
            <person name="Storesund J.E."/>
            <person name="Kallscheuer N."/>
            <person name="Luecker S."/>
            <person name="Lage O.M."/>
            <person name="Pohl T."/>
            <person name="Merkel B.J."/>
            <person name="Hornburger P."/>
            <person name="Mueller R.-W."/>
            <person name="Bruemmer F."/>
            <person name="Labrenz M."/>
            <person name="Spormann A.M."/>
            <person name="Op den Camp H."/>
            <person name="Overmann J."/>
            <person name="Amann R."/>
            <person name="Jetten M.S.M."/>
            <person name="Mascher T."/>
            <person name="Medema M.H."/>
            <person name="Devos D.P."/>
            <person name="Kaster A.-K."/>
            <person name="Ovreas L."/>
            <person name="Rohde M."/>
            <person name="Galperin M.Y."/>
            <person name="Jogler C."/>
        </authorList>
    </citation>
    <scope>NUCLEOTIDE SEQUENCE [LARGE SCALE GENOMIC DNA]</scope>
    <source>
        <strain evidence="3 4">Poly30</strain>
    </source>
</reference>
<proteinExistence type="predicted"/>
<dbReference type="Gene3D" id="2.60.40.1220">
    <property type="match status" value="2"/>
</dbReference>
<keyword evidence="4" id="KW-1185">Reference proteome</keyword>
<gene>
    <name evidence="3" type="ORF">Poly30_33190</name>
</gene>
<sequence precursor="true">MAQPFSSVSARVLPFALGAALFVSACSSSSEDGSGGGDGTPAAVVQNLTVDPNGRTVTVDVTGARGTITSASVEASGGQMAVSVVRTGSSIAVGFDQRVTPDHQVRLLGVPGVNSGWRDVTTSDSRVPQLTVLSATQDTSDDELGGDTIQVAFYSGPRVVESQVTDLDSWKITVGGLIMNLTGSVIDFDPATQVAELTLGPLANLHQDFTVRVEAESVAAVAVNPAAVGGIATGDTTPPALEGSSPVTQNLVVSASGDEYGRVVEFTFNEPISPVFGAQPYNFSVVDHPAAVGMTSITRAAVVPGSDSTVRVHFSRPVVPGLDQIEIDGVVDAHGNAFPAQSVPIAAGSTVANSFQSVDFITEEGLENDAVVAVLAQALDPDTAALSDRWTLDVGGVGPVDLSTQEISYDLLTKTIRIDLDFDVVNGTTADLASVGGMDIDGEGFTVAAAQVSAAGDSSAPQLQGITQNREVDIDGRTVDVRFTEDLDVMTATNVGNYTFSPAIVVQGAMLVDGSLVRLELADVAIPGDVVLTISQAVSDPAGNDLGSVVGPGTLTSTDQTPPSPIVAAARAIEGQNNDTVTVLFNDQLIQSEAEDVNHWTLESPVGNAVDLSQATITYDAGIRVATILLGGPNGFPLLNTDDFQVSVTTMRDLGGNTVQATPINGSIIAEGQRPALEAAYAVPAGIGEFVTIRFSEPMRNLEDLYDASSNPAGVRYGQVDSVTSVETFPVAATSLDGGLGVLIEYASPIDPSGTLNVVGLTDLAGNLLFPVLGLPIATQQNAPPAQSSAPALTADSGVDNDSLLVQFSTPMSGWRLLEPSQYTLRETGSGTVIDLSQARFTRIGLDAVQVELRGPTLPEFDASLTYDLELNVDPNDPLRTEHGVAIGAPDLAASVSVSGDVTQGPTQVGSLALIDPTDANSAIVVFSETVDMLSALDAAGYTFNGSTALSISEYSARAVRATFNVPVTLGGTLEIQNTAAVDSAGNPAGGLISLAVTQDTTAPSIAGVSASVAPGFGGDQVVLTFDEELDPAQATDRFRYTLMAGGQTLRIASALYSSNDFSVTLACEDLEDGATIEASVNGVGDLSGNVPVGALSDSAMATGDSDAPQIATAYVNLAANASGRVIDVLFSESIDTSFVDDSYRWSTNAFSSVLGVEVLAPDHVQVLVDVPLLSSDELILAPGLEDPAGNQAPELSVDPIE</sequence>
<dbReference type="RefSeq" id="WP_419190258.1">
    <property type="nucleotide sequence ID" value="NZ_CP036434.1"/>
</dbReference>
<name>A0A518EUL4_9BACT</name>
<dbReference type="InterPro" id="IPR014755">
    <property type="entry name" value="Cu-Rt/internalin_Ig-like"/>
</dbReference>
<evidence type="ECO:0000313" key="3">
    <source>
        <dbReference type="EMBL" id="QDV07786.1"/>
    </source>
</evidence>
<protein>
    <recommendedName>
        <fullName evidence="5">SbsA Ig-like domain-containing protein</fullName>
    </recommendedName>
</protein>
<organism evidence="3 4">
    <name type="scientific">Saltatorellus ferox</name>
    <dbReference type="NCBI Taxonomy" id="2528018"/>
    <lineage>
        <taxon>Bacteria</taxon>
        <taxon>Pseudomonadati</taxon>
        <taxon>Planctomycetota</taxon>
        <taxon>Planctomycetia</taxon>
        <taxon>Planctomycetia incertae sedis</taxon>
        <taxon>Saltatorellus</taxon>
    </lineage>
</organism>
<feature type="signal peptide" evidence="2">
    <location>
        <begin position="1"/>
        <end position="25"/>
    </location>
</feature>